<evidence type="ECO:0000256" key="9">
    <source>
        <dbReference type="ARBA" id="ARBA00022989"/>
    </source>
</evidence>
<evidence type="ECO:0000256" key="13">
    <source>
        <dbReference type="ARBA" id="ARBA00038302"/>
    </source>
</evidence>
<evidence type="ECO:0000313" key="19">
    <source>
        <dbReference type="Proteomes" id="UP000070544"/>
    </source>
</evidence>
<comment type="pathway">
    <text evidence="3">Lipid metabolism; sphingolipid metabolism.</text>
</comment>
<gene>
    <name evidence="18" type="ORF">M427DRAFT_27559</name>
</gene>
<dbReference type="Proteomes" id="UP000070544">
    <property type="component" value="Unassembled WGS sequence"/>
</dbReference>
<dbReference type="PANTHER" id="PTHR42735">
    <property type="match status" value="1"/>
</dbReference>
<dbReference type="STRING" id="1344416.A0A139AWM7"/>
<evidence type="ECO:0000256" key="4">
    <source>
        <dbReference type="ARBA" id="ARBA00004991"/>
    </source>
</evidence>
<keyword evidence="12 17" id="KW-0456">Lyase</keyword>
<dbReference type="Gene3D" id="3.90.1150.10">
    <property type="entry name" value="Aspartate Aminotransferase, domain 1"/>
    <property type="match status" value="1"/>
</dbReference>
<dbReference type="PANTHER" id="PTHR42735:SF6">
    <property type="entry name" value="SPHINGOSINE-1-PHOSPHATE LYASE 1"/>
    <property type="match status" value="1"/>
</dbReference>
<dbReference type="GO" id="GO:0008117">
    <property type="term" value="F:sphinganine-1-phosphate aldolase activity"/>
    <property type="evidence" value="ECO:0007669"/>
    <property type="project" value="UniProtKB-EC"/>
</dbReference>
<evidence type="ECO:0000256" key="1">
    <source>
        <dbReference type="ARBA" id="ARBA00001933"/>
    </source>
</evidence>
<dbReference type="GO" id="GO:0019752">
    <property type="term" value="P:carboxylic acid metabolic process"/>
    <property type="evidence" value="ECO:0007669"/>
    <property type="project" value="InterPro"/>
</dbReference>
<keyword evidence="5" id="KW-0812">Transmembrane</keyword>
<feature type="modified residue" description="N6-(pyridoxal phosphate)lysine" evidence="16">
    <location>
        <position position="353"/>
    </location>
</feature>
<evidence type="ECO:0000256" key="11">
    <source>
        <dbReference type="ARBA" id="ARBA00023136"/>
    </source>
</evidence>
<keyword evidence="8" id="KW-0746">Sphingolipid metabolism</keyword>
<keyword evidence="18" id="KW-0808">Transferase</keyword>
<protein>
    <recommendedName>
        <fullName evidence="14">sphinganine-1-phosphate aldolase</fullName>
        <ecNumber evidence="14">4.1.2.27</ecNumber>
    </recommendedName>
    <alternativeName>
        <fullName evidence="15">Sphingosine-1-phosphate aldolase</fullName>
    </alternativeName>
</protein>
<reference evidence="18 19" key="1">
    <citation type="journal article" date="2015" name="Genome Biol. Evol.">
        <title>Phylogenomic analyses indicate that early fungi evolved digesting cell walls of algal ancestors of land plants.</title>
        <authorList>
            <person name="Chang Y."/>
            <person name="Wang S."/>
            <person name="Sekimoto S."/>
            <person name="Aerts A.L."/>
            <person name="Choi C."/>
            <person name="Clum A."/>
            <person name="LaButti K.M."/>
            <person name="Lindquist E.A."/>
            <person name="Yee Ngan C."/>
            <person name="Ohm R.A."/>
            <person name="Salamov A.A."/>
            <person name="Grigoriev I.V."/>
            <person name="Spatafora J.W."/>
            <person name="Berbee M.L."/>
        </authorList>
    </citation>
    <scope>NUCLEOTIDE SEQUENCE [LARGE SCALE GENOMIC DNA]</scope>
    <source>
        <strain evidence="18 19">JEL478</strain>
    </source>
</reference>
<evidence type="ECO:0000256" key="2">
    <source>
        <dbReference type="ARBA" id="ARBA00004389"/>
    </source>
</evidence>
<evidence type="ECO:0000256" key="7">
    <source>
        <dbReference type="ARBA" id="ARBA00022898"/>
    </source>
</evidence>
<evidence type="ECO:0000256" key="12">
    <source>
        <dbReference type="ARBA" id="ARBA00023239"/>
    </source>
</evidence>
<proteinExistence type="inferred from homology"/>
<dbReference type="GO" id="GO:0030149">
    <property type="term" value="P:sphingolipid catabolic process"/>
    <property type="evidence" value="ECO:0007669"/>
    <property type="project" value="TreeGrafter"/>
</dbReference>
<evidence type="ECO:0000256" key="8">
    <source>
        <dbReference type="ARBA" id="ARBA00022919"/>
    </source>
</evidence>
<dbReference type="AlphaFoldDB" id="A0A139AWM7"/>
<dbReference type="SUPFAM" id="SSF53383">
    <property type="entry name" value="PLP-dependent transferases"/>
    <property type="match status" value="1"/>
</dbReference>
<evidence type="ECO:0000256" key="17">
    <source>
        <dbReference type="RuleBase" id="RU000382"/>
    </source>
</evidence>
<sequence>MSSALVLYNSVGYRIARDAIFWLVLLKYGVDAVDYVTAHGGIRETVLYAYKTLPLSLGRYFYRIFGRADPLEVAVSAAAARVAQKVAPSAFDQSLTHYTQLPTKGLGAERVIAELLKYKSRDSTTVYDGKVSGGVYSGEIEGRELAAEAVKMFIHSNPLHPSLFESTRAMEAEVVSMVLHMFNAPPDAGGVLTSGGSESLLMAVKAYRDWARDVKGITKPNIVVPLTLHPAVQKATEFFSVQIRKVDIDPTTLKVDLGAMERAIDRNTIAIFGSLPNYPYGVCDPIPALGALAQKYGIGLHIDACLGGFVIAFMDKAGFGDGLKKDLGWTGKHGWGGGFEVEGVTSISCDTHKYGFAPKGTSTILYRSSELRRYQYSVETGWPGGLYASHGVLGSRPGALIAGCWAVLMKNGEDGYINSSREIVNTARRIAQGLNKIPGIQVMGNPIASVVAWRSVDPLVDISEVGHTLNKRGWHLGSLQLPSALHFSVTLITARAVDQLLADTAEAVKAAREMGKAAVARGEKPKSNTTVVYGGGSVVEKAVAAEMAKVYLDSIYKAAPTDGFTVSTEDEMRETMSKAIGKEGANKLSKALETI</sequence>
<dbReference type="EC" id="4.1.2.27" evidence="14"/>
<keyword evidence="11" id="KW-0472">Membrane</keyword>
<dbReference type="Pfam" id="PF00282">
    <property type="entry name" value="Pyridoxal_deC"/>
    <property type="match status" value="1"/>
</dbReference>
<comment type="subcellular location">
    <subcellularLocation>
        <location evidence="2">Endoplasmic reticulum membrane</location>
        <topology evidence="2">Single-pass membrane protein</topology>
    </subcellularLocation>
</comment>
<keyword evidence="7 16" id="KW-0663">Pyridoxal phosphate</keyword>
<keyword evidence="10" id="KW-0443">Lipid metabolism</keyword>
<keyword evidence="19" id="KW-1185">Reference proteome</keyword>
<evidence type="ECO:0000256" key="16">
    <source>
        <dbReference type="PIRSR" id="PIRSR602129-50"/>
    </source>
</evidence>
<dbReference type="InterPro" id="IPR002129">
    <property type="entry name" value="PyrdxlP-dep_de-COase"/>
</dbReference>
<dbReference type="OrthoDB" id="10254570at2759"/>
<dbReference type="FunFam" id="3.40.640.10:FF:000020">
    <property type="entry name" value="sphingosine-1-phosphate lyase 1"/>
    <property type="match status" value="1"/>
</dbReference>
<dbReference type="GO" id="GO:0005789">
    <property type="term" value="C:endoplasmic reticulum membrane"/>
    <property type="evidence" value="ECO:0007669"/>
    <property type="project" value="UniProtKB-SubCell"/>
</dbReference>
<accession>A0A139AWM7</accession>
<comment type="pathway">
    <text evidence="4">Sphingolipid metabolism.</text>
</comment>
<evidence type="ECO:0000256" key="15">
    <source>
        <dbReference type="ARBA" id="ARBA00042568"/>
    </source>
</evidence>
<dbReference type="InterPro" id="IPR015424">
    <property type="entry name" value="PyrdxlP-dep_Trfase"/>
</dbReference>
<evidence type="ECO:0000256" key="6">
    <source>
        <dbReference type="ARBA" id="ARBA00022824"/>
    </source>
</evidence>
<keyword evidence="9" id="KW-1133">Transmembrane helix</keyword>
<dbReference type="GO" id="GO:0016740">
    <property type="term" value="F:transferase activity"/>
    <property type="evidence" value="ECO:0007669"/>
    <property type="project" value="UniProtKB-KW"/>
</dbReference>
<evidence type="ECO:0000313" key="18">
    <source>
        <dbReference type="EMBL" id="KXS21109.1"/>
    </source>
</evidence>
<comment type="similarity">
    <text evidence="13">Belongs to the group II decarboxylase family. Sphingosine-1-phosphate lyase subfamily.</text>
</comment>
<dbReference type="EMBL" id="KQ965733">
    <property type="protein sequence ID" value="KXS21109.1"/>
    <property type="molecule type" value="Genomic_DNA"/>
</dbReference>
<dbReference type="Gene3D" id="3.40.640.10">
    <property type="entry name" value="Type I PLP-dependent aspartate aminotransferase-like (Major domain)"/>
    <property type="match status" value="1"/>
</dbReference>
<dbReference type="InterPro" id="IPR015421">
    <property type="entry name" value="PyrdxlP-dep_Trfase_major"/>
</dbReference>
<name>A0A139AWM7_GONPJ</name>
<dbReference type="InterPro" id="IPR050477">
    <property type="entry name" value="GrpII_AminoAcid_Decarb"/>
</dbReference>
<keyword evidence="6" id="KW-0256">Endoplasmic reticulum</keyword>
<organism evidence="18 19">
    <name type="scientific">Gonapodya prolifera (strain JEL478)</name>
    <name type="common">Monoblepharis prolifera</name>
    <dbReference type="NCBI Taxonomy" id="1344416"/>
    <lineage>
        <taxon>Eukaryota</taxon>
        <taxon>Fungi</taxon>
        <taxon>Fungi incertae sedis</taxon>
        <taxon>Chytridiomycota</taxon>
        <taxon>Chytridiomycota incertae sedis</taxon>
        <taxon>Monoblepharidomycetes</taxon>
        <taxon>Monoblepharidales</taxon>
        <taxon>Gonapodyaceae</taxon>
        <taxon>Gonapodya</taxon>
    </lineage>
</organism>
<dbReference type="InterPro" id="IPR015422">
    <property type="entry name" value="PyrdxlP-dep_Trfase_small"/>
</dbReference>
<dbReference type="GO" id="GO:0030170">
    <property type="term" value="F:pyridoxal phosphate binding"/>
    <property type="evidence" value="ECO:0007669"/>
    <property type="project" value="InterPro"/>
</dbReference>
<comment type="cofactor">
    <cofactor evidence="1 16 17">
        <name>pyridoxal 5'-phosphate</name>
        <dbReference type="ChEBI" id="CHEBI:597326"/>
    </cofactor>
</comment>
<dbReference type="Gene3D" id="6.10.140.2150">
    <property type="match status" value="1"/>
</dbReference>
<evidence type="ECO:0000256" key="3">
    <source>
        <dbReference type="ARBA" id="ARBA00004760"/>
    </source>
</evidence>
<evidence type="ECO:0000256" key="10">
    <source>
        <dbReference type="ARBA" id="ARBA00023098"/>
    </source>
</evidence>
<evidence type="ECO:0000256" key="5">
    <source>
        <dbReference type="ARBA" id="ARBA00022692"/>
    </source>
</evidence>
<evidence type="ECO:0000256" key="14">
    <source>
        <dbReference type="ARBA" id="ARBA00038965"/>
    </source>
</evidence>